<feature type="transmembrane region" description="Helical" evidence="1">
    <location>
        <begin position="12"/>
        <end position="29"/>
    </location>
</feature>
<organism evidence="2 3">
    <name type="scientific">Bacillus thuringiensis</name>
    <dbReference type="NCBI Taxonomy" id="1428"/>
    <lineage>
        <taxon>Bacteria</taxon>
        <taxon>Bacillati</taxon>
        <taxon>Bacillota</taxon>
        <taxon>Bacilli</taxon>
        <taxon>Bacillales</taxon>
        <taxon>Bacillaceae</taxon>
        <taxon>Bacillus</taxon>
        <taxon>Bacillus cereus group</taxon>
    </lineage>
</organism>
<keyword evidence="1" id="KW-0472">Membrane</keyword>
<comment type="caution">
    <text evidence="2">The sequence shown here is derived from an EMBL/GenBank/DDBJ whole genome shotgun (WGS) entry which is preliminary data.</text>
</comment>
<gene>
    <name evidence="2" type="ORF">CN398_10010</name>
</gene>
<keyword evidence="1" id="KW-1133">Transmembrane helix</keyword>
<sequence>MELKKIKRLKNIIYTLFAVIAIFSFYKIHAMNKSIEKANHPTGSEFTVVHKDITKDDANYAVLVDEFLTPENLKSVAENIVKDENRDKKITIRMYSDKDLIKKEKVIATVTYTKKDGYQITDYDEGEDK</sequence>
<dbReference type="RefSeq" id="WP_098368878.1">
    <property type="nucleotide sequence ID" value="NZ_JARSYC010000030.1"/>
</dbReference>
<dbReference type="Proteomes" id="UP000220397">
    <property type="component" value="Unassembled WGS sequence"/>
</dbReference>
<proteinExistence type="predicted"/>
<dbReference type="AlphaFoldDB" id="A0A9X6VCB3"/>
<accession>A0A9X6VCB3</accession>
<evidence type="ECO:0000313" key="3">
    <source>
        <dbReference type="Proteomes" id="UP000220397"/>
    </source>
</evidence>
<dbReference type="EMBL" id="NTUS01000026">
    <property type="protein sequence ID" value="PFB08045.1"/>
    <property type="molecule type" value="Genomic_DNA"/>
</dbReference>
<reference evidence="2 3" key="1">
    <citation type="submission" date="2017-09" db="EMBL/GenBank/DDBJ databases">
        <title>Large-scale bioinformatics analysis of Bacillus genomes uncovers conserved roles of natural products in bacterial physiology.</title>
        <authorList>
            <consortium name="Agbiome Team Llc"/>
            <person name="Bleich R.M."/>
            <person name="Kirk G.J."/>
            <person name="Santa Maria K.C."/>
            <person name="Allen S.E."/>
            <person name="Farag S."/>
            <person name="Shank E.A."/>
            <person name="Bowers A."/>
        </authorList>
    </citation>
    <scope>NUCLEOTIDE SEQUENCE [LARGE SCALE GENOMIC DNA]</scope>
    <source>
        <strain evidence="2 3">AFS015413</strain>
    </source>
</reference>
<evidence type="ECO:0000256" key="1">
    <source>
        <dbReference type="SAM" id="Phobius"/>
    </source>
</evidence>
<keyword evidence="1" id="KW-0812">Transmembrane</keyword>
<protein>
    <submittedName>
        <fullName evidence="2">Uncharacterized protein</fullName>
    </submittedName>
</protein>
<name>A0A9X6VCB3_BACTU</name>
<evidence type="ECO:0000313" key="2">
    <source>
        <dbReference type="EMBL" id="PFB08045.1"/>
    </source>
</evidence>